<evidence type="ECO:0000313" key="2">
    <source>
        <dbReference type="Proteomes" id="UP000593892"/>
    </source>
</evidence>
<proteinExistence type="predicted"/>
<keyword evidence="2" id="KW-1185">Reference proteome</keyword>
<name>A0A7S7SP35_PALFE</name>
<reference evidence="1 2" key="1">
    <citation type="submission" date="2020-10" db="EMBL/GenBank/DDBJ databases">
        <title>Complete genome sequence of Paludibaculum fermentans P105T, a facultatively anaerobic acidobacterium capable of dissimilatory Fe(III) reduction.</title>
        <authorList>
            <person name="Dedysh S.N."/>
            <person name="Beletsky A.V."/>
            <person name="Kulichevskaya I.S."/>
            <person name="Mardanov A.V."/>
            <person name="Ravin N.V."/>
        </authorList>
    </citation>
    <scope>NUCLEOTIDE SEQUENCE [LARGE SCALE GENOMIC DNA]</scope>
    <source>
        <strain evidence="1 2">P105</strain>
    </source>
</reference>
<dbReference type="InterPro" id="IPR028960">
    <property type="entry name" value="Imm27"/>
</dbReference>
<dbReference type="Pfam" id="PF15590">
    <property type="entry name" value="Imm27"/>
    <property type="match status" value="1"/>
</dbReference>
<protein>
    <submittedName>
        <fullName evidence="1">Uncharacterized protein</fullName>
    </submittedName>
</protein>
<accession>A0A7S7SP35</accession>
<organism evidence="1 2">
    <name type="scientific">Paludibaculum fermentans</name>
    <dbReference type="NCBI Taxonomy" id="1473598"/>
    <lineage>
        <taxon>Bacteria</taxon>
        <taxon>Pseudomonadati</taxon>
        <taxon>Acidobacteriota</taxon>
        <taxon>Terriglobia</taxon>
        <taxon>Bryobacterales</taxon>
        <taxon>Bryobacteraceae</taxon>
        <taxon>Paludibaculum</taxon>
    </lineage>
</organism>
<evidence type="ECO:0000313" key="1">
    <source>
        <dbReference type="EMBL" id="QOY91146.1"/>
    </source>
</evidence>
<dbReference type="Proteomes" id="UP000593892">
    <property type="component" value="Chromosome"/>
</dbReference>
<dbReference type="RefSeq" id="WP_194452800.1">
    <property type="nucleotide sequence ID" value="NZ_CP063849.1"/>
</dbReference>
<sequence>MADNPELIGRWVLSGGEIVADEICEEIQRRISRYLQLVSSREGGWRILYQHRTDESYWDVWRQLFRTAGSFNCRPSWELTYPESHLHGGGPPKLTRLSLEEVRQPYPGAPGSCAG</sequence>
<dbReference type="KEGG" id="pfer:IRI77_14720"/>
<dbReference type="EMBL" id="CP063849">
    <property type="protein sequence ID" value="QOY91146.1"/>
    <property type="molecule type" value="Genomic_DNA"/>
</dbReference>
<gene>
    <name evidence="1" type="ORF">IRI77_14720</name>
</gene>
<dbReference type="AlphaFoldDB" id="A0A7S7SP35"/>